<comment type="caution">
    <text evidence="1">The sequence shown here is derived from an EMBL/GenBank/DDBJ whole genome shotgun (WGS) entry which is preliminary data.</text>
</comment>
<dbReference type="Proteomes" id="UP001056120">
    <property type="component" value="Linkage Group LG17"/>
</dbReference>
<gene>
    <name evidence="1" type="ORF">L1987_53706</name>
</gene>
<name>A0ACB9EWP2_9ASTR</name>
<proteinExistence type="predicted"/>
<keyword evidence="2" id="KW-1185">Reference proteome</keyword>
<organism evidence="1 2">
    <name type="scientific">Smallanthus sonchifolius</name>
    <dbReference type="NCBI Taxonomy" id="185202"/>
    <lineage>
        <taxon>Eukaryota</taxon>
        <taxon>Viridiplantae</taxon>
        <taxon>Streptophyta</taxon>
        <taxon>Embryophyta</taxon>
        <taxon>Tracheophyta</taxon>
        <taxon>Spermatophyta</taxon>
        <taxon>Magnoliopsida</taxon>
        <taxon>eudicotyledons</taxon>
        <taxon>Gunneridae</taxon>
        <taxon>Pentapetalae</taxon>
        <taxon>asterids</taxon>
        <taxon>campanulids</taxon>
        <taxon>Asterales</taxon>
        <taxon>Asteraceae</taxon>
        <taxon>Asteroideae</taxon>
        <taxon>Heliantheae alliance</taxon>
        <taxon>Millerieae</taxon>
        <taxon>Smallanthus</taxon>
    </lineage>
</organism>
<accession>A0ACB9EWP2</accession>
<evidence type="ECO:0000313" key="2">
    <source>
        <dbReference type="Proteomes" id="UP001056120"/>
    </source>
</evidence>
<protein>
    <submittedName>
        <fullName evidence="1">Uncharacterized protein</fullName>
    </submittedName>
</protein>
<reference evidence="2" key="1">
    <citation type="journal article" date="2022" name="Mol. Ecol. Resour.">
        <title>The genomes of chicory, endive, great burdock and yacon provide insights into Asteraceae palaeo-polyploidization history and plant inulin production.</title>
        <authorList>
            <person name="Fan W."/>
            <person name="Wang S."/>
            <person name="Wang H."/>
            <person name="Wang A."/>
            <person name="Jiang F."/>
            <person name="Liu H."/>
            <person name="Zhao H."/>
            <person name="Xu D."/>
            <person name="Zhang Y."/>
        </authorList>
    </citation>
    <scope>NUCLEOTIDE SEQUENCE [LARGE SCALE GENOMIC DNA]</scope>
    <source>
        <strain evidence="2">cv. Yunnan</strain>
    </source>
</reference>
<dbReference type="EMBL" id="CM042034">
    <property type="protein sequence ID" value="KAI3763252.1"/>
    <property type="molecule type" value="Genomic_DNA"/>
</dbReference>
<reference evidence="1 2" key="2">
    <citation type="journal article" date="2022" name="Mol. Ecol. Resour.">
        <title>The genomes of chicory, endive, great burdock and yacon provide insights into Asteraceae paleo-polyploidization history and plant inulin production.</title>
        <authorList>
            <person name="Fan W."/>
            <person name="Wang S."/>
            <person name="Wang H."/>
            <person name="Wang A."/>
            <person name="Jiang F."/>
            <person name="Liu H."/>
            <person name="Zhao H."/>
            <person name="Xu D."/>
            <person name="Zhang Y."/>
        </authorList>
    </citation>
    <scope>NUCLEOTIDE SEQUENCE [LARGE SCALE GENOMIC DNA]</scope>
    <source>
        <strain evidence="2">cv. Yunnan</strain>
        <tissue evidence="1">Leaves</tissue>
    </source>
</reference>
<sequence>MADEGASITSICALSSFYWNGFLRDLAASQALRWLDRGIYVDDENEIDGLKQLLYGRDGRISPESCPRVSGVLRCKDSLQIGLNRRRLREPIVNTGWQHPIRSDFKIVVALMFCGLPNQLSFSVIQFATDNHHFLLQASSICRSGTLSKSFTNYLLYYLT</sequence>
<evidence type="ECO:0000313" key="1">
    <source>
        <dbReference type="EMBL" id="KAI3763252.1"/>
    </source>
</evidence>